<accession>A0AA50Q7W4</accession>
<gene>
    <name evidence="1" type="ORF">RA178_06260</name>
</gene>
<proteinExistence type="predicted"/>
<sequence length="397" mass="44185">MFVKQKSDPFVSPFMKSFISGSGEEVTYETALQDPTVNACIRIISNTISTLPLKLYKQQQGSLGKEWQEDLASQMAYILTCRPNPRQTSTEFIEQMVAQLCLYSEFYAMVDYTNAGKVLRITPFNSPKQVSVIEHGDGLRYDCITNEGKGVVLNEDQIFVVRDLTLNTFKALDKILLAKSTIGLSLSATHNAESYYKVGSRSGGFIKVDGVLSDESYARLARQVNDAYAGKDNAHKIGILEGNSSYVENTYSLKDAQVLESRNASIREIATLFGVPIPLLGIPDNNFKDVESINSFFYKSRLQSLITKIEARFRLILPSGYALKFDTSDYLRGDAKTNAEVAELLFTRGVIGRNETRKRLGMQADTSEDLYVVASNNLVFGTISDFTKTIGEVTNEE</sequence>
<name>A0AA50Q7W4_9GAMM</name>
<dbReference type="Proteomes" id="UP001236800">
    <property type="component" value="Chromosome"/>
</dbReference>
<dbReference type="RefSeq" id="WP_306684951.1">
    <property type="nucleotide sequence ID" value="NZ_CP132914.1"/>
</dbReference>
<dbReference type="NCBIfam" id="TIGR01537">
    <property type="entry name" value="portal_HK97"/>
    <property type="match status" value="1"/>
</dbReference>
<dbReference type="GeneID" id="301338770"/>
<reference evidence="1" key="1">
    <citation type="submission" date="2023-08" db="EMBL/GenBank/DDBJ databases">
        <title>Complete genome sequence of Shewanella oncorhynchi Z-P2, a siderophore putrebactin-producing bacterium.</title>
        <authorList>
            <person name="Zhang Y."/>
        </authorList>
    </citation>
    <scope>NUCLEOTIDE SEQUENCE</scope>
    <source>
        <strain evidence="1">Z-P2</strain>
    </source>
</reference>
<dbReference type="InterPro" id="IPR006427">
    <property type="entry name" value="Portal_HK97"/>
</dbReference>
<dbReference type="InterPro" id="IPR006944">
    <property type="entry name" value="Phage/GTA_portal"/>
</dbReference>
<protein>
    <submittedName>
        <fullName evidence="1">Phage portal protein</fullName>
    </submittedName>
</protein>
<dbReference type="AlphaFoldDB" id="A0AA50Q7W4"/>
<dbReference type="EMBL" id="CP132914">
    <property type="protein sequence ID" value="WMB74215.1"/>
    <property type="molecule type" value="Genomic_DNA"/>
</dbReference>
<dbReference type="Pfam" id="PF04860">
    <property type="entry name" value="Phage_portal"/>
    <property type="match status" value="1"/>
</dbReference>
<dbReference type="KEGG" id="sog:RA178_06260"/>
<organism evidence="1">
    <name type="scientific">Shewanella oncorhynchi</name>
    <dbReference type="NCBI Taxonomy" id="2726434"/>
    <lineage>
        <taxon>Bacteria</taxon>
        <taxon>Pseudomonadati</taxon>
        <taxon>Pseudomonadota</taxon>
        <taxon>Gammaproteobacteria</taxon>
        <taxon>Alteromonadales</taxon>
        <taxon>Shewanellaceae</taxon>
        <taxon>Shewanella</taxon>
    </lineage>
</organism>
<evidence type="ECO:0000313" key="1">
    <source>
        <dbReference type="EMBL" id="WMB74215.1"/>
    </source>
</evidence>